<dbReference type="PANTHER" id="PTHR42707:SF2">
    <property type="entry name" value="ACD11 DEHYDROGENASE"/>
    <property type="match status" value="1"/>
</dbReference>
<comment type="caution">
    <text evidence="3">The sequence shown here is derived from an EMBL/GenBank/DDBJ whole genome shotgun (WGS) entry which is preliminary data.</text>
</comment>
<organism evidence="3 4">
    <name type="scientific">Candidatus Marsarchaeota G2 archaeon ECH_B_SAG-F08</name>
    <dbReference type="NCBI Taxonomy" id="1978165"/>
    <lineage>
        <taxon>Archaea</taxon>
        <taxon>Candidatus Marsarchaeota</taxon>
        <taxon>Candidatus Marsarchaeota group 2</taxon>
    </lineage>
</organism>
<evidence type="ECO:0000313" key="4">
    <source>
        <dbReference type="Proteomes" id="UP000240381"/>
    </source>
</evidence>
<gene>
    <name evidence="3" type="ORF">B9Q11_03595</name>
</gene>
<evidence type="ECO:0000313" key="3">
    <source>
        <dbReference type="EMBL" id="PSN97732.1"/>
    </source>
</evidence>
<dbReference type="PANTHER" id="PTHR42707">
    <property type="entry name" value="ACYL-COA DEHYDROGENASE"/>
    <property type="match status" value="1"/>
</dbReference>
<dbReference type="Gene3D" id="1.20.140.10">
    <property type="entry name" value="Butyryl-CoA Dehydrogenase, subunit A, domain 3"/>
    <property type="match status" value="1"/>
</dbReference>
<feature type="domain" description="Acyl-CoA dehydrogenase/oxidase C-terminal" evidence="2">
    <location>
        <begin position="3"/>
        <end position="58"/>
    </location>
</feature>
<sequence>MLTHIAKNLTADMSSYVTRLAMELHGGIGFLSEFPVERWHREALITPIWEGTSNIQALDMK</sequence>
<dbReference type="AlphaFoldDB" id="A0A2R6BGF5"/>
<feature type="non-terminal residue" evidence="3">
    <location>
        <position position="61"/>
    </location>
</feature>
<dbReference type="Proteomes" id="UP000240381">
    <property type="component" value="Unassembled WGS sequence"/>
</dbReference>
<keyword evidence="1" id="KW-0285">Flavoprotein</keyword>
<dbReference type="SUPFAM" id="SSF47203">
    <property type="entry name" value="Acyl-CoA dehydrogenase C-terminal domain-like"/>
    <property type="match status" value="1"/>
</dbReference>
<reference evidence="3 4" key="1">
    <citation type="submission" date="2017-04" db="EMBL/GenBank/DDBJ databases">
        <title>Novel microbial lineages endemic to geothermal iron-oxide mats fill important gaps in the evolutionary history of Archaea.</title>
        <authorList>
            <person name="Jay Z.J."/>
            <person name="Beam J.P."/>
            <person name="Dlakic M."/>
            <person name="Rusch D.B."/>
            <person name="Kozubal M.A."/>
            <person name="Inskeep W.P."/>
        </authorList>
    </citation>
    <scope>NUCLEOTIDE SEQUENCE [LARGE SCALE GENOMIC DNA]</scope>
    <source>
        <strain evidence="3">ECH_B_SAG-F08</strain>
    </source>
</reference>
<evidence type="ECO:0000259" key="2">
    <source>
        <dbReference type="Pfam" id="PF00441"/>
    </source>
</evidence>
<name>A0A2R6BGF5_9ARCH</name>
<proteinExistence type="predicted"/>
<dbReference type="GO" id="GO:0003995">
    <property type="term" value="F:acyl-CoA dehydrogenase activity"/>
    <property type="evidence" value="ECO:0007669"/>
    <property type="project" value="InterPro"/>
</dbReference>
<protein>
    <recommendedName>
        <fullName evidence="2">Acyl-CoA dehydrogenase/oxidase C-terminal domain-containing protein</fullName>
    </recommendedName>
</protein>
<evidence type="ECO:0000256" key="1">
    <source>
        <dbReference type="ARBA" id="ARBA00022630"/>
    </source>
</evidence>
<dbReference type="Pfam" id="PF00441">
    <property type="entry name" value="Acyl-CoA_dh_1"/>
    <property type="match status" value="1"/>
</dbReference>
<dbReference type="PROSITE" id="PS00073">
    <property type="entry name" value="ACYL_COA_DH_2"/>
    <property type="match status" value="1"/>
</dbReference>
<dbReference type="InterPro" id="IPR052904">
    <property type="entry name" value="Acyl-CoA_dehydrogenase-like"/>
</dbReference>
<dbReference type="InterPro" id="IPR009075">
    <property type="entry name" value="AcylCo_DH/oxidase_C"/>
</dbReference>
<dbReference type="InterPro" id="IPR006089">
    <property type="entry name" value="Acyl-CoA_DH_CS"/>
</dbReference>
<accession>A0A2R6BGF5</accession>
<dbReference type="EMBL" id="NEXM01000050">
    <property type="protein sequence ID" value="PSN97732.1"/>
    <property type="molecule type" value="Genomic_DNA"/>
</dbReference>
<dbReference type="InterPro" id="IPR036250">
    <property type="entry name" value="AcylCo_DH-like_C"/>
</dbReference>